<evidence type="ECO:0000259" key="2">
    <source>
        <dbReference type="PROSITE" id="PS51898"/>
    </source>
</evidence>
<keyword evidence="4" id="KW-1185">Reference proteome</keyword>
<reference evidence="3 4" key="1">
    <citation type="submission" date="2019-03" db="EMBL/GenBank/DDBJ databases">
        <title>Genomic Encyclopedia of Type Strains, Phase IV (KMG-IV): sequencing the most valuable type-strain genomes for metagenomic binning, comparative biology and taxonomic classification.</title>
        <authorList>
            <person name="Goeker M."/>
        </authorList>
    </citation>
    <scope>NUCLEOTIDE SEQUENCE [LARGE SCALE GENOMIC DNA]</scope>
    <source>
        <strain evidence="3 4">DSM 15969</strain>
    </source>
</reference>
<dbReference type="InterPro" id="IPR050090">
    <property type="entry name" value="Tyrosine_recombinase_XerCD"/>
</dbReference>
<dbReference type="RefSeq" id="WP_132075950.1">
    <property type="nucleotide sequence ID" value="NZ_SLUI01000002.1"/>
</dbReference>
<dbReference type="Proteomes" id="UP000295063">
    <property type="component" value="Unassembled WGS sequence"/>
</dbReference>
<protein>
    <submittedName>
        <fullName evidence="3">Site-specific recombinase XerD</fullName>
    </submittedName>
</protein>
<dbReference type="AlphaFoldDB" id="A0A4R1Q150"/>
<accession>A0A4R1Q150</accession>
<dbReference type="GO" id="GO:0003677">
    <property type="term" value="F:DNA binding"/>
    <property type="evidence" value="ECO:0007669"/>
    <property type="project" value="InterPro"/>
</dbReference>
<proteinExistence type="predicted"/>
<dbReference type="InterPro" id="IPR013762">
    <property type="entry name" value="Integrase-like_cat_sf"/>
</dbReference>
<dbReference type="PANTHER" id="PTHR30349">
    <property type="entry name" value="PHAGE INTEGRASE-RELATED"/>
    <property type="match status" value="1"/>
</dbReference>
<evidence type="ECO:0000256" key="1">
    <source>
        <dbReference type="ARBA" id="ARBA00023172"/>
    </source>
</evidence>
<dbReference type="Pfam" id="PF00589">
    <property type="entry name" value="Phage_integrase"/>
    <property type="match status" value="1"/>
</dbReference>
<dbReference type="InterPro" id="IPR002104">
    <property type="entry name" value="Integrase_catalytic"/>
</dbReference>
<comment type="caution">
    <text evidence="3">The sequence shown here is derived from an EMBL/GenBank/DDBJ whole genome shotgun (WGS) entry which is preliminary data.</text>
</comment>
<dbReference type="InterPro" id="IPR011010">
    <property type="entry name" value="DNA_brk_join_enz"/>
</dbReference>
<evidence type="ECO:0000313" key="4">
    <source>
        <dbReference type="Proteomes" id="UP000295063"/>
    </source>
</evidence>
<organism evidence="3 4">
    <name type="scientific">Anaerospora hongkongensis</name>
    <dbReference type="NCBI Taxonomy" id="244830"/>
    <lineage>
        <taxon>Bacteria</taxon>
        <taxon>Bacillati</taxon>
        <taxon>Bacillota</taxon>
        <taxon>Negativicutes</taxon>
        <taxon>Selenomonadales</taxon>
        <taxon>Sporomusaceae</taxon>
        <taxon>Anaerospora</taxon>
    </lineage>
</organism>
<dbReference type="Gene3D" id="1.10.443.10">
    <property type="entry name" value="Intergrase catalytic core"/>
    <property type="match status" value="1"/>
</dbReference>
<dbReference type="CDD" id="cd00397">
    <property type="entry name" value="DNA_BRE_C"/>
    <property type="match status" value="1"/>
</dbReference>
<name>A0A4R1Q150_9FIRM</name>
<sequence length="477" mass="55953">MLITPPSSDEWSLKDNDVNSANYERDFRFEFSEFPDDLKVLLKHYIWNNYHKKESAVSTIHLIFLNQQFARRYMSDFNITSVKHLKATHMKKFKSYLKTYVSQKTGKKIAHNTQRAAYSSLKTLILWGQKELPHLVPLDNIFPNNAFKAPARLTIDYIPDEIVEKINDALPNEPNLYLRCGIIILQCVGMRISDLLKLRIDCFDNHIISKEPMIKFFNHKKRSWTKPKPIPEICKKAIERLIELTQPLRNEAPEKQKNLLFLHRLNKGGDFSGRVKNIPNDTYNDWLHKFAVKHNITDANGDIYDLTSHMFRRTLSTDMLSQGVDLLVVQEMLDHGFAETTVRHYADIKDSERAREFKRIGIIGNINQLNEDLIKDHNELIWFKKNKDTNARLEDGYCTKPCEKDRICEHLLKRRRCYSCARYITTLEFLDQHKKHLAELELELENNVYGEHYASHLTPIIAMLKQIVARLEGLKCQ</sequence>
<dbReference type="EMBL" id="SLUI01000002">
    <property type="protein sequence ID" value="TCL39430.1"/>
    <property type="molecule type" value="Genomic_DNA"/>
</dbReference>
<dbReference type="GO" id="GO:0006310">
    <property type="term" value="P:DNA recombination"/>
    <property type="evidence" value="ECO:0007669"/>
    <property type="project" value="UniProtKB-KW"/>
</dbReference>
<gene>
    <name evidence="3" type="ORF">EV210_102346</name>
</gene>
<dbReference type="SUPFAM" id="SSF56349">
    <property type="entry name" value="DNA breaking-rejoining enzymes"/>
    <property type="match status" value="1"/>
</dbReference>
<feature type="domain" description="Tyr recombinase" evidence="2">
    <location>
        <begin position="148"/>
        <end position="359"/>
    </location>
</feature>
<dbReference type="PROSITE" id="PS51898">
    <property type="entry name" value="TYR_RECOMBINASE"/>
    <property type="match status" value="1"/>
</dbReference>
<evidence type="ECO:0000313" key="3">
    <source>
        <dbReference type="EMBL" id="TCL39430.1"/>
    </source>
</evidence>
<keyword evidence="1" id="KW-0233">DNA recombination</keyword>
<dbReference type="GO" id="GO:0015074">
    <property type="term" value="P:DNA integration"/>
    <property type="evidence" value="ECO:0007669"/>
    <property type="project" value="InterPro"/>
</dbReference>
<dbReference type="OrthoDB" id="9801717at2"/>